<dbReference type="PANTHER" id="PTHR48081">
    <property type="entry name" value="AB HYDROLASE SUPERFAMILY PROTEIN C4A8.06C"/>
    <property type="match status" value="1"/>
</dbReference>
<dbReference type="RefSeq" id="WP_145075971.1">
    <property type="nucleotide sequence ID" value="NZ_CP036298.1"/>
</dbReference>
<evidence type="ECO:0000313" key="4">
    <source>
        <dbReference type="Proteomes" id="UP000318017"/>
    </source>
</evidence>
<proteinExistence type="predicted"/>
<organism evidence="3 4">
    <name type="scientific">Aureliella helgolandensis</name>
    <dbReference type="NCBI Taxonomy" id="2527968"/>
    <lineage>
        <taxon>Bacteria</taxon>
        <taxon>Pseudomonadati</taxon>
        <taxon>Planctomycetota</taxon>
        <taxon>Planctomycetia</taxon>
        <taxon>Pirellulales</taxon>
        <taxon>Pirellulaceae</taxon>
        <taxon>Aureliella</taxon>
    </lineage>
</organism>
<keyword evidence="4" id="KW-1185">Reference proteome</keyword>
<dbReference type="InterPro" id="IPR050300">
    <property type="entry name" value="GDXG_lipolytic_enzyme"/>
</dbReference>
<sequence>MTGWEAKIVVVAIGLSICATHGLAENKSDKDVAYGTHERHVLDVYWNTDYKNAPIVFTIHGGGFTNGNKSYCSKNIQNFYREKGCIVVSPNYRLRKEGTPITIADCTIDVAMAVAYMQANAEKYGGDPEKIVSTGSSAGGYLSAQIAYRKQWNWPSDAMHQPEVLNVIAWFGDSPYLPPYVIQQVAANDAPGFIMYGGDDEHPSTPAQQGHDMQAKLKSKQIWNKMVYVDAMGHVPAQRILYSPTSRDQETYEAFNEFLDMVCYGKGEPQGGDVIEVGK</sequence>
<dbReference type="OrthoDB" id="269811at2"/>
<dbReference type="KEGG" id="ahel:Q31a_15330"/>
<dbReference type="GO" id="GO:0016787">
    <property type="term" value="F:hydrolase activity"/>
    <property type="evidence" value="ECO:0007669"/>
    <property type="project" value="UniProtKB-KW"/>
</dbReference>
<dbReference type="InterPro" id="IPR049492">
    <property type="entry name" value="BD-FAE-like_dom"/>
</dbReference>
<reference evidence="3 4" key="1">
    <citation type="submission" date="2019-02" db="EMBL/GenBank/DDBJ databases">
        <title>Deep-cultivation of Planctomycetes and their phenomic and genomic characterization uncovers novel biology.</title>
        <authorList>
            <person name="Wiegand S."/>
            <person name="Jogler M."/>
            <person name="Boedeker C."/>
            <person name="Pinto D."/>
            <person name="Vollmers J."/>
            <person name="Rivas-Marin E."/>
            <person name="Kohn T."/>
            <person name="Peeters S.H."/>
            <person name="Heuer A."/>
            <person name="Rast P."/>
            <person name="Oberbeckmann S."/>
            <person name="Bunk B."/>
            <person name="Jeske O."/>
            <person name="Meyerdierks A."/>
            <person name="Storesund J.E."/>
            <person name="Kallscheuer N."/>
            <person name="Luecker S."/>
            <person name="Lage O.M."/>
            <person name="Pohl T."/>
            <person name="Merkel B.J."/>
            <person name="Hornburger P."/>
            <person name="Mueller R.-W."/>
            <person name="Bruemmer F."/>
            <person name="Labrenz M."/>
            <person name="Spormann A.M."/>
            <person name="Op den Camp H."/>
            <person name="Overmann J."/>
            <person name="Amann R."/>
            <person name="Jetten M.S.M."/>
            <person name="Mascher T."/>
            <person name="Medema M.H."/>
            <person name="Devos D.P."/>
            <person name="Kaster A.-K."/>
            <person name="Ovreas L."/>
            <person name="Rohde M."/>
            <person name="Galperin M.Y."/>
            <person name="Jogler C."/>
        </authorList>
    </citation>
    <scope>NUCLEOTIDE SEQUENCE [LARGE SCALE GENOMIC DNA]</scope>
    <source>
        <strain evidence="3 4">Q31a</strain>
    </source>
</reference>
<dbReference type="Pfam" id="PF20434">
    <property type="entry name" value="BD-FAE"/>
    <property type="match status" value="1"/>
</dbReference>
<dbReference type="EMBL" id="CP036298">
    <property type="protein sequence ID" value="QDV23235.1"/>
    <property type="molecule type" value="Genomic_DNA"/>
</dbReference>
<feature type="domain" description="BD-FAE-like" evidence="2">
    <location>
        <begin position="42"/>
        <end position="172"/>
    </location>
</feature>
<dbReference type="SUPFAM" id="SSF53474">
    <property type="entry name" value="alpha/beta-Hydrolases"/>
    <property type="match status" value="1"/>
</dbReference>
<evidence type="ECO:0000256" key="1">
    <source>
        <dbReference type="ARBA" id="ARBA00022801"/>
    </source>
</evidence>
<name>A0A518G3T6_9BACT</name>
<gene>
    <name evidence="3" type="primary">pcd</name>
    <name evidence="3" type="ORF">Q31a_15330</name>
</gene>
<protein>
    <submittedName>
        <fullName evidence="3">Phenmedipham hydrolase</fullName>
        <ecNumber evidence="3">3.1.1.-</ecNumber>
    </submittedName>
</protein>
<dbReference type="PANTHER" id="PTHR48081:SF9">
    <property type="entry name" value="CARBOXYLESTERASE"/>
    <property type="match status" value="1"/>
</dbReference>
<dbReference type="InterPro" id="IPR029058">
    <property type="entry name" value="AB_hydrolase_fold"/>
</dbReference>
<accession>A0A518G3T6</accession>
<evidence type="ECO:0000313" key="3">
    <source>
        <dbReference type="EMBL" id="QDV23235.1"/>
    </source>
</evidence>
<dbReference type="Gene3D" id="3.40.50.1820">
    <property type="entry name" value="alpha/beta hydrolase"/>
    <property type="match status" value="1"/>
</dbReference>
<keyword evidence="1 3" id="KW-0378">Hydrolase</keyword>
<evidence type="ECO:0000259" key="2">
    <source>
        <dbReference type="Pfam" id="PF20434"/>
    </source>
</evidence>
<dbReference type="Proteomes" id="UP000318017">
    <property type="component" value="Chromosome"/>
</dbReference>
<dbReference type="EC" id="3.1.1.-" evidence="3"/>
<dbReference type="AlphaFoldDB" id="A0A518G3T6"/>